<evidence type="ECO:0000256" key="1">
    <source>
        <dbReference type="SAM" id="MobiDB-lite"/>
    </source>
</evidence>
<feature type="region of interest" description="Disordered" evidence="1">
    <location>
        <begin position="289"/>
        <end position="313"/>
    </location>
</feature>
<dbReference type="GO" id="GO:0003700">
    <property type="term" value="F:DNA-binding transcription factor activity"/>
    <property type="evidence" value="ECO:0007669"/>
    <property type="project" value="InterPro"/>
</dbReference>
<dbReference type="PROSITE" id="PS01124">
    <property type="entry name" value="HTH_ARAC_FAMILY_2"/>
    <property type="match status" value="1"/>
</dbReference>
<feature type="domain" description="HTH araC/xylS-type" evidence="2">
    <location>
        <begin position="176"/>
        <end position="275"/>
    </location>
</feature>
<evidence type="ECO:0000313" key="4">
    <source>
        <dbReference type="Proteomes" id="UP000469430"/>
    </source>
</evidence>
<dbReference type="Gene3D" id="1.10.10.60">
    <property type="entry name" value="Homeodomain-like"/>
    <property type="match status" value="1"/>
</dbReference>
<dbReference type="Proteomes" id="UP000469430">
    <property type="component" value="Unassembled WGS sequence"/>
</dbReference>
<evidence type="ECO:0000313" key="3">
    <source>
        <dbReference type="EMBL" id="MXP00131.1"/>
    </source>
</evidence>
<evidence type="ECO:0000259" key="2">
    <source>
        <dbReference type="PROSITE" id="PS01124"/>
    </source>
</evidence>
<dbReference type="OrthoDB" id="2559672at2"/>
<reference evidence="3 4" key="1">
    <citation type="submission" date="2019-12" db="EMBL/GenBank/DDBJ databases">
        <title>Genomic-based taxomic classification of the family Erythrobacteraceae.</title>
        <authorList>
            <person name="Xu L."/>
        </authorList>
    </citation>
    <scope>NUCLEOTIDE SEQUENCE [LARGE SCALE GENOMIC DNA]</scope>
    <source>
        <strain evidence="3 4">S36</strain>
    </source>
</reference>
<dbReference type="AlphaFoldDB" id="A0A6I4TXZ2"/>
<dbReference type="InterPro" id="IPR018060">
    <property type="entry name" value="HTH_AraC"/>
</dbReference>
<keyword evidence="4" id="KW-1185">Reference proteome</keyword>
<dbReference type="EMBL" id="WTYJ01000003">
    <property type="protein sequence ID" value="MXP00131.1"/>
    <property type="molecule type" value="Genomic_DNA"/>
</dbReference>
<dbReference type="GO" id="GO:0043565">
    <property type="term" value="F:sequence-specific DNA binding"/>
    <property type="evidence" value="ECO:0007669"/>
    <property type="project" value="InterPro"/>
</dbReference>
<accession>A0A6I4TXZ2</accession>
<dbReference type="RefSeq" id="WP_161391865.1">
    <property type="nucleotide sequence ID" value="NZ_JBHSCP010000002.1"/>
</dbReference>
<gene>
    <name evidence="3" type="ORF">GRI97_14150</name>
</gene>
<sequence length="313" mass="34952">MSPTEVDRSIAVGTDFSLDVRLFRLSPELQPYFTALYCFDIDCPDGQIIKDCLHPEWAAMRFSVGKPPMAAIGPGPMSRQAQFVVSGPTCQSIRFGLSTARIWGLGVQPAGWAKFIAGSARDFADRTVDGVADRAFALFAPLLDLVHQPHSDAEATAGAINSFLMPHANRIIVGEEQILACHAALLDPEIANVGDLGERLGMKPRTLERLCGRYFGFPPKMLLRRQRFLRSLARFMLEPRRNWSEAMDGQYYDQAQFVRDFRSFMAMTPSEYALGPHPILDRIIEQRMADQGAAPQTDKPTILRYADDGKRSR</sequence>
<proteinExistence type="predicted"/>
<name>A0A6I4TXZ2_9SPHN</name>
<dbReference type="Pfam" id="PF12833">
    <property type="entry name" value="HTH_18"/>
    <property type="match status" value="1"/>
</dbReference>
<organism evidence="3 4">
    <name type="scientific">Croceibacterium xixiisoli</name>
    <dbReference type="NCBI Taxonomy" id="1476466"/>
    <lineage>
        <taxon>Bacteria</taxon>
        <taxon>Pseudomonadati</taxon>
        <taxon>Pseudomonadota</taxon>
        <taxon>Alphaproteobacteria</taxon>
        <taxon>Sphingomonadales</taxon>
        <taxon>Erythrobacteraceae</taxon>
        <taxon>Croceibacterium</taxon>
    </lineage>
</organism>
<comment type="caution">
    <text evidence="3">The sequence shown here is derived from an EMBL/GenBank/DDBJ whole genome shotgun (WGS) entry which is preliminary data.</text>
</comment>
<dbReference type="SMART" id="SM00342">
    <property type="entry name" value="HTH_ARAC"/>
    <property type="match status" value="1"/>
</dbReference>
<protein>
    <submittedName>
        <fullName evidence="3">Helix-turn-helix domain-containing protein</fullName>
    </submittedName>
</protein>